<evidence type="ECO:0000256" key="2">
    <source>
        <dbReference type="SAM" id="SignalP"/>
    </source>
</evidence>
<dbReference type="GeneID" id="106170191"/>
<keyword evidence="3" id="KW-1185">Reference proteome</keyword>
<dbReference type="Gene3D" id="2.10.80.10">
    <property type="entry name" value="Lipase, subunit A"/>
    <property type="match status" value="1"/>
</dbReference>
<feature type="compositionally biased region" description="Pro residues" evidence="1">
    <location>
        <begin position="111"/>
        <end position="122"/>
    </location>
</feature>
<dbReference type="PROSITE" id="PS51257">
    <property type="entry name" value="PROKAR_LIPOPROTEIN"/>
    <property type="match status" value="1"/>
</dbReference>
<dbReference type="KEGG" id="lak:106170191"/>
<feature type="chain" id="PRO_5043792087" evidence="2">
    <location>
        <begin position="21"/>
        <end position="122"/>
    </location>
</feature>
<dbReference type="RefSeq" id="XP_013405418.2">
    <property type="nucleotide sequence ID" value="XM_013549964.2"/>
</dbReference>
<accession>A0A1S3J555</accession>
<protein>
    <submittedName>
        <fullName evidence="4">Uncharacterized protein LOC106170191</fullName>
    </submittedName>
</protein>
<evidence type="ECO:0000256" key="1">
    <source>
        <dbReference type="SAM" id="MobiDB-lite"/>
    </source>
</evidence>
<feature type="signal peptide" evidence="2">
    <location>
        <begin position="1"/>
        <end position="20"/>
    </location>
</feature>
<dbReference type="AlphaFoldDB" id="A0A1S3J555"/>
<organism evidence="3 4">
    <name type="scientific">Lingula anatina</name>
    <name type="common">Brachiopod</name>
    <name type="synonym">Lingula unguis</name>
    <dbReference type="NCBI Taxonomy" id="7574"/>
    <lineage>
        <taxon>Eukaryota</taxon>
        <taxon>Metazoa</taxon>
        <taxon>Spiralia</taxon>
        <taxon>Lophotrochozoa</taxon>
        <taxon>Brachiopoda</taxon>
        <taxon>Linguliformea</taxon>
        <taxon>Lingulata</taxon>
        <taxon>Lingulida</taxon>
        <taxon>Linguloidea</taxon>
        <taxon>Lingulidae</taxon>
        <taxon>Lingula</taxon>
    </lineage>
</organism>
<keyword evidence="2" id="KW-0732">Signal</keyword>
<dbReference type="InParanoid" id="A0A1S3J555"/>
<dbReference type="Proteomes" id="UP000085678">
    <property type="component" value="Unplaced"/>
</dbReference>
<proteinExistence type="predicted"/>
<evidence type="ECO:0000313" key="4">
    <source>
        <dbReference type="RefSeq" id="XP_013405418.2"/>
    </source>
</evidence>
<reference evidence="4" key="1">
    <citation type="submission" date="2025-08" db="UniProtKB">
        <authorList>
            <consortium name="RefSeq"/>
        </authorList>
    </citation>
    <scope>IDENTIFICATION</scope>
    <source>
        <tissue evidence="4">Gonads</tissue>
    </source>
</reference>
<evidence type="ECO:0000313" key="3">
    <source>
        <dbReference type="Proteomes" id="UP000085678"/>
    </source>
</evidence>
<name>A0A1S3J555_LINAN</name>
<dbReference type="OrthoDB" id="10212836at2759"/>
<feature type="region of interest" description="Disordered" evidence="1">
    <location>
        <begin position="101"/>
        <end position="122"/>
    </location>
</feature>
<sequence>MKTVCIVLVAVAYLGATVSACSSNSECDDNECCVLSLFSVFGRDGDCHAKLKEGADCHVGVFDPLFGLREKECGCEAGLRCLQITSGGFFSSGEHRCVRPSTVAPSTGIPSPIPGPSTPPTA</sequence>
<gene>
    <name evidence="4" type="primary">LOC106170191</name>
</gene>